<dbReference type="GO" id="GO:0004553">
    <property type="term" value="F:hydrolase activity, hydrolyzing O-glycosyl compounds"/>
    <property type="evidence" value="ECO:0007669"/>
    <property type="project" value="InterPro"/>
</dbReference>
<accession>A0A848B1W7</accession>
<dbReference type="Gene3D" id="2.60.120.200">
    <property type="match status" value="1"/>
</dbReference>
<proteinExistence type="inferred from homology"/>
<comment type="caution">
    <text evidence="3">The sequence shown here is derived from an EMBL/GenBank/DDBJ whole genome shotgun (WGS) entry which is preliminary data.</text>
</comment>
<dbReference type="PANTHER" id="PTHR10963">
    <property type="entry name" value="GLYCOSYL HYDROLASE-RELATED"/>
    <property type="match status" value="1"/>
</dbReference>
<evidence type="ECO:0000313" key="4">
    <source>
        <dbReference type="Proteomes" id="UP000576225"/>
    </source>
</evidence>
<organism evidence="3 4">
    <name type="scientific">Victivallis vadensis</name>
    <dbReference type="NCBI Taxonomy" id="172901"/>
    <lineage>
        <taxon>Bacteria</taxon>
        <taxon>Pseudomonadati</taxon>
        <taxon>Lentisphaerota</taxon>
        <taxon>Lentisphaeria</taxon>
        <taxon>Victivallales</taxon>
        <taxon>Victivallaceae</taxon>
        <taxon>Victivallis</taxon>
    </lineage>
</organism>
<keyword evidence="2" id="KW-0732">Signal</keyword>
<reference evidence="3 4" key="1">
    <citation type="submission" date="2020-04" db="EMBL/GenBank/DDBJ databases">
        <authorList>
            <person name="Hitch T.C.A."/>
            <person name="Wylensek D."/>
            <person name="Clavel T."/>
        </authorList>
    </citation>
    <scope>NUCLEOTIDE SEQUENCE [LARGE SCALE GENOMIC DNA]</scope>
    <source>
        <strain evidence="3 4">COR2-253-APC-1A</strain>
    </source>
</reference>
<dbReference type="InterPro" id="IPR050546">
    <property type="entry name" value="Glycosyl_Hydrlase_16"/>
</dbReference>
<dbReference type="CDD" id="cd08023">
    <property type="entry name" value="GH16_laminarinase_like"/>
    <property type="match status" value="1"/>
</dbReference>
<protein>
    <submittedName>
        <fullName evidence="3">Glycoside hydrolase family 16 protein</fullName>
    </submittedName>
</protein>
<dbReference type="SUPFAM" id="SSF49899">
    <property type="entry name" value="Concanavalin A-like lectins/glucanases"/>
    <property type="match status" value="1"/>
</dbReference>
<dbReference type="GO" id="GO:0005975">
    <property type="term" value="P:carbohydrate metabolic process"/>
    <property type="evidence" value="ECO:0007669"/>
    <property type="project" value="InterPro"/>
</dbReference>
<keyword evidence="3" id="KW-0378">Hydrolase</keyword>
<dbReference type="PANTHER" id="PTHR10963:SF55">
    <property type="entry name" value="GLYCOSIDE HYDROLASE FAMILY 16 PROTEIN"/>
    <property type="match status" value="1"/>
</dbReference>
<name>A0A848B1W7_9BACT</name>
<sequence length="385" mass="44588">MNIMTKFFCFLSLACCMILNAAEYQNFQYEDAVALHGQNQYRTWFSVASDGEYSLYVDANNRSREDVELLIDGKQVPSLALPKVGSDAKTFRRLKLAANVPLKAGKHQISIVVNNKKATLKARALLVERQTFPHRWQLVWSDEFDDTADQLPDREKWWIEEGFLRNNEAQYYTAPRLENLKVADGMLTITVRREPWKNRFYNPNEKKDWRYMRKTAEFTSANVNSRMAWQYGRIDVRFKMTGGKGLWPAVWTLGEAVGLGWPGQGEIDIMEYFALRSDRFANVLHVKNHKTGKHKQYGNGEVQLLDDQLLDKFHIASVVWDENKVSWYLDGVKTFEVRRDNEVGWDLENPQYFKANLAIGGDGGGKIDPTIQKADFVLDYVRVYQ</sequence>
<dbReference type="RefSeq" id="WP_168962458.1">
    <property type="nucleotide sequence ID" value="NZ_CALXNT010000086.1"/>
</dbReference>
<dbReference type="EMBL" id="JABAEW010000015">
    <property type="protein sequence ID" value="NMD86856.1"/>
    <property type="molecule type" value="Genomic_DNA"/>
</dbReference>
<evidence type="ECO:0000256" key="2">
    <source>
        <dbReference type="SAM" id="SignalP"/>
    </source>
</evidence>
<dbReference type="InterPro" id="IPR013320">
    <property type="entry name" value="ConA-like_dom_sf"/>
</dbReference>
<dbReference type="Gene3D" id="2.60.120.260">
    <property type="entry name" value="Galactose-binding domain-like"/>
    <property type="match status" value="1"/>
</dbReference>
<evidence type="ECO:0000256" key="1">
    <source>
        <dbReference type="ARBA" id="ARBA00006865"/>
    </source>
</evidence>
<dbReference type="PROSITE" id="PS51762">
    <property type="entry name" value="GH16_2"/>
    <property type="match status" value="1"/>
</dbReference>
<dbReference type="Pfam" id="PF00722">
    <property type="entry name" value="Glyco_hydro_16"/>
    <property type="match status" value="1"/>
</dbReference>
<dbReference type="Proteomes" id="UP000576225">
    <property type="component" value="Unassembled WGS sequence"/>
</dbReference>
<feature type="chain" id="PRO_5041102416" evidence="2">
    <location>
        <begin position="22"/>
        <end position="385"/>
    </location>
</feature>
<evidence type="ECO:0000313" key="3">
    <source>
        <dbReference type="EMBL" id="NMD86856.1"/>
    </source>
</evidence>
<gene>
    <name evidence="3" type="ORF">HF882_09695</name>
</gene>
<dbReference type="AlphaFoldDB" id="A0A848B1W7"/>
<feature type="signal peptide" evidence="2">
    <location>
        <begin position="1"/>
        <end position="21"/>
    </location>
</feature>
<dbReference type="InterPro" id="IPR000757">
    <property type="entry name" value="Beta-glucanase-like"/>
</dbReference>
<comment type="similarity">
    <text evidence="1">Belongs to the glycosyl hydrolase 16 family.</text>
</comment>